<dbReference type="GO" id="GO:0042578">
    <property type="term" value="F:phosphoric ester hydrolase activity"/>
    <property type="evidence" value="ECO:0007669"/>
    <property type="project" value="TreeGrafter"/>
</dbReference>
<dbReference type="InterPro" id="IPR002008">
    <property type="entry name" value="DNA_pol_X_beta-like"/>
</dbReference>
<comment type="catalytic activity">
    <reaction evidence="21">
        <text>DNA(n) + a 2'-deoxyribonucleoside 5'-triphosphate = DNA(n+1) + diphosphate</text>
        <dbReference type="Rhea" id="RHEA:22508"/>
        <dbReference type="Rhea" id="RHEA-COMP:17339"/>
        <dbReference type="Rhea" id="RHEA-COMP:17340"/>
        <dbReference type="ChEBI" id="CHEBI:33019"/>
        <dbReference type="ChEBI" id="CHEBI:61560"/>
        <dbReference type="ChEBI" id="CHEBI:173112"/>
        <dbReference type="EC" id="2.7.7.7"/>
    </reaction>
</comment>
<dbReference type="PANTHER" id="PTHR36928">
    <property type="entry name" value="PHOSPHATASE YCDX-RELATED"/>
    <property type="match status" value="1"/>
</dbReference>
<dbReference type="GO" id="GO:0140078">
    <property type="term" value="F:class I DNA-(apurinic or apyrimidinic site) endonuclease activity"/>
    <property type="evidence" value="ECO:0007669"/>
    <property type="project" value="UniProtKB-EC"/>
</dbReference>
<keyword evidence="14" id="KW-0915">Sodium</keyword>
<dbReference type="InterPro" id="IPR003141">
    <property type="entry name" value="Pol/His_phosphatase_N"/>
</dbReference>
<evidence type="ECO:0000256" key="3">
    <source>
        <dbReference type="ARBA" id="ARBA00012417"/>
    </source>
</evidence>
<feature type="domain" description="DNA-directed DNA polymerase X" evidence="24">
    <location>
        <begin position="7"/>
        <end position="320"/>
    </location>
</feature>
<feature type="domain" description="Helix-hairpin-helix DNA-binding motif class 1" evidence="22">
    <location>
        <begin position="132"/>
        <end position="151"/>
    </location>
</feature>
<dbReference type="Pfam" id="PF02811">
    <property type="entry name" value="PHP"/>
    <property type="match status" value="1"/>
</dbReference>
<dbReference type="InterPro" id="IPR010994">
    <property type="entry name" value="RuvA_2-like"/>
</dbReference>
<evidence type="ECO:0000256" key="6">
    <source>
        <dbReference type="ARBA" id="ARBA00022481"/>
    </source>
</evidence>
<evidence type="ECO:0000256" key="8">
    <source>
        <dbReference type="ARBA" id="ARBA00022679"/>
    </source>
</evidence>
<dbReference type="FunFam" id="3.20.20.140:FF:000047">
    <property type="entry name" value="PHP domain-containing protein"/>
    <property type="match status" value="1"/>
</dbReference>
<evidence type="ECO:0000256" key="11">
    <source>
        <dbReference type="ARBA" id="ARBA00022763"/>
    </source>
</evidence>
<evidence type="ECO:0000313" key="25">
    <source>
        <dbReference type="EMBL" id="CAA9574694.1"/>
    </source>
</evidence>
<evidence type="ECO:0000256" key="4">
    <source>
        <dbReference type="ARBA" id="ARBA00012720"/>
    </source>
</evidence>
<evidence type="ECO:0000256" key="2">
    <source>
        <dbReference type="ARBA" id="ARBA00004496"/>
    </source>
</evidence>
<dbReference type="PRINTS" id="PR00870">
    <property type="entry name" value="DNAPOLXBETA"/>
</dbReference>
<dbReference type="InterPro" id="IPR010996">
    <property type="entry name" value="HHH_MUS81"/>
</dbReference>
<comment type="subcellular location">
    <subcellularLocation>
        <location evidence="2">Cytoplasm</location>
    </subcellularLocation>
</comment>
<dbReference type="SUPFAM" id="SSF47781">
    <property type="entry name" value="RuvA domain 2-like"/>
    <property type="match status" value="1"/>
</dbReference>
<gene>
    <name evidence="25" type="ORF">AVDCRST_MAG49-4048</name>
</gene>
<dbReference type="SUPFAM" id="SSF81301">
    <property type="entry name" value="Nucleotidyltransferase"/>
    <property type="match status" value="1"/>
</dbReference>
<evidence type="ECO:0000256" key="16">
    <source>
        <dbReference type="ARBA" id="ARBA00035717"/>
    </source>
</evidence>
<evidence type="ECO:0000259" key="22">
    <source>
        <dbReference type="SMART" id="SM00278"/>
    </source>
</evidence>
<evidence type="ECO:0000256" key="7">
    <source>
        <dbReference type="ARBA" id="ARBA00022634"/>
    </source>
</evidence>
<dbReference type="GO" id="GO:0008270">
    <property type="term" value="F:zinc ion binding"/>
    <property type="evidence" value="ECO:0007669"/>
    <property type="project" value="TreeGrafter"/>
</dbReference>
<evidence type="ECO:0000256" key="13">
    <source>
        <dbReference type="ARBA" id="ARBA00022932"/>
    </source>
</evidence>
<dbReference type="PANTHER" id="PTHR36928:SF1">
    <property type="entry name" value="PHOSPHATASE YCDX-RELATED"/>
    <property type="match status" value="1"/>
</dbReference>
<evidence type="ECO:0000256" key="15">
    <source>
        <dbReference type="ARBA" id="ARBA00023204"/>
    </source>
</evidence>
<dbReference type="NCBIfam" id="NF006375">
    <property type="entry name" value="PRK08609.1"/>
    <property type="match status" value="1"/>
</dbReference>
<keyword evidence="13" id="KW-0239">DNA-directed DNA polymerase</keyword>
<reference evidence="25" key="1">
    <citation type="submission" date="2020-02" db="EMBL/GenBank/DDBJ databases">
        <authorList>
            <person name="Meier V. D."/>
        </authorList>
    </citation>
    <scope>NUCLEOTIDE SEQUENCE</scope>
    <source>
        <strain evidence="25">AVDCRST_MAG49</strain>
    </source>
</reference>
<dbReference type="InterPro" id="IPR003583">
    <property type="entry name" value="Hlx-hairpin-Hlx_DNA-bd_motif"/>
</dbReference>
<dbReference type="EMBL" id="CADCWG010000290">
    <property type="protein sequence ID" value="CAA9574694.1"/>
    <property type="molecule type" value="Genomic_DNA"/>
</dbReference>
<dbReference type="InterPro" id="IPR047967">
    <property type="entry name" value="PolX_PHP"/>
</dbReference>
<evidence type="ECO:0000256" key="12">
    <source>
        <dbReference type="ARBA" id="ARBA00022843"/>
    </source>
</evidence>
<keyword evidence="9" id="KW-0548">Nucleotidyltransferase</keyword>
<dbReference type="Gene3D" id="3.30.210.10">
    <property type="entry name" value="DNA polymerase, thumb domain"/>
    <property type="match status" value="1"/>
</dbReference>
<dbReference type="InterPro" id="IPR002054">
    <property type="entry name" value="DNA-dir_DNA_pol_X"/>
</dbReference>
<evidence type="ECO:0000256" key="9">
    <source>
        <dbReference type="ARBA" id="ARBA00022695"/>
    </source>
</evidence>
<dbReference type="InterPro" id="IPR016195">
    <property type="entry name" value="Pol/histidinol_Pase-like"/>
</dbReference>
<comment type="catalytic activity">
    <reaction evidence="19">
        <text>a 5'-end 2'-deoxyribose-2'-deoxyribonucleotide-DNA = (2E,4S)-4-hydroxypenten-2-al-5-phosphate + a 5'-end 5'-phospho-2'-deoxyribonucleoside-DNA + H(+)</text>
        <dbReference type="Rhea" id="RHEA:76255"/>
        <dbReference type="Rhea" id="RHEA-COMP:13180"/>
        <dbReference type="Rhea" id="RHEA-COMP:18657"/>
        <dbReference type="ChEBI" id="CHEBI:15378"/>
        <dbReference type="ChEBI" id="CHEBI:136412"/>
        <dbReference type="ChEBI" id="CHEBI:195194"/>
        <dbReference type="ChEBI" id="CHEBI:195195"/>
    </reaction>
</comment>
<evidence type="ECO:0000256" key="19">
    <source>
        <dbReference type="ARBA" id="ARBA00044678"/>
    </source>
</evidence>
<dbReference type="CDD" id="cd07436">
    <property type="entry name" value="PHP_PolX"/>
    <property type="match status" value="1"/>
</dbReference>
<dbReference type="SMART" id="SM00483">
    <property type="entry name" value="POLXc"/>
    <property type="match status" value="1"/>
</dbReference>
<dbReference type="Gene3D" id="3.30.460.10">
    <property type="entry name" value="Beta Polymerase, domain 2"/>
    <property type="match status" value="1"/>
</dbReference>
<comment type="catalytic activity">
    <reaction evidence="18">
        <text>2'-deoxyribonucleotide-(2'-deoxyribose 5'-phosphate)-2'-deoxyribonucleotide-DNA = a 3'-end 2'-deoxyribonucleotide-(2,3-dehydro-2,3-deoxyribose 5'-phosphate)-DNA + a 5'-end 5'-phospho-2'-deoxyribonucleoside-DNA + H(+)</text>
        <dbReference type="Rhea" id="RHEA:66592"/>
        <dbReference type="Rhea" id="RHEA-COMP:13180"/>
        <dbReference type="Rhea" id="RHEA-COMP:16897"/>
        <dbReference type="Rhea" id="RHEA-COMP:17067"/>
        <dbReference type="ChEBI" id="CHEBI:15378"/>
        <dbReference type="ChEBI" id="CHEBI:136412"/>
        <dbReference type="ChEBI" id="CHEBI:157695"/>
        <dbReference type="ChEBI" id="CHEBI:167181"/>
        <dbReference type="EC" id="4.2.99.18"/>
    </reaction>
</comment>
<dbReference type="SMART" id="SM00481">
    <property type="entry name" value="POLIIIAc"/>
    <property type="match status" value="1"/>
</dbReference>
<dbReference type="GO" id="GO:0005829">
    <property type="term" value="C:cytosol"/>
    <property type="evidence" value="ECO:0007669"/>
    <property type="project" value="TreeGrafter"/>
</dbReference>
<keyword evidence="7" id="KW-0237">DNA synthesis</keyword>
<dbReference type="NCBIfam" id="NF005928">
    <property type="entry name" value="PRK07945.1"/>
    <property type="match status" value="1"/>
</dbReference>
<dbReference type="SUPFAM" id="SSF89550">
    <property type="entry name" value="PHP domain-like"/>
    <property type="match status" value="1"/>
</dbReference>
<accession>A0A6J4VIG6</accession>
<feature type="domain" description="Helix-hairpin-helix DNA-binding motif class 1" evidence="22">
    <location>
        <begin position="97"/>
        <end position="116"/>
    </location>
</feature>
<dbReference type="InterPro" id="IPR043519">
    <property type="entry name" value="NT_sf"/>
</dbReference>
<dbReference type="Gene3D" id="1.10.150.20">
    <property type="entry name" value="5' to 3' exonuclease, C-terminal subdomain"/>
    <property type="match status" value="1"/>
</dbReference>
<dbReference type="InterPro" id="IPR029398">
    <property type="entry name" value="PolB_thumb"/>
</dbReference>
<dbReference type="GO" id="GO:0003677">
    <property type="term" value="F:DNA binding"/>
    <property type="evidence" value="ECO:0007669"/>
    <property type="project" value="InterPro"/>
</dbReference>
<keyword evidence="6" id="KW-0488">Methylation</keyword>
<dbReference type="GO" id="GO:0006281">
    <property type="term" value="P:DNA repair"/>
    <property type="evidence" value="ECO:0007669"/>
    <property type="project" value="UniProtKB-KW"/>
</dbReference>
<evidence type="ECO:0000256" key="21">
    <source>
        <dbReference type="ARBA" id="ARBA00049244"/>
    </source>
</evidence>
<evidence type="ECO:0000256" key="17">
    <source>
        <dbReference type="ARBA" id="ARBA00035726"/>
    </source>
</evidence>
<evidence type="ECO:0000256" key="1">
    <source>
        <dbReference type="ARBA" id="ARBA00001946"/>
    </source>
</evidence>
<evidence type="ECO:0000256" key="18">
    <source>
        <dbReference type="ARBA" id="ARBA00044632"/>
    </source>
</evidence>
<dbReference type="Pfam" id="PF14716">
    <property type="entry name" value="HHH_8"/>
    <property type="match status" value="1"/>
</dbReference>
<dbReference type="InterPro" id="IPR050243">
    <property type="entry name" value="PHP_phosphatase"/>
</dbReference>
<evidence type="ECO:0000256" key="10">
    <source>
        <dbReference type="ARBA" id="ARBA00022705"/>
    </source>
</evidence>
<dbReference type="Pfam" id="PF14791">
    <property type="entry name" value="DNA_pol_B_thumb"/>
    <property type="match status" value="1"/>
</dbReference>
<dbReference type="GO" id="GO:0003887">
    <property type="term" value="F:DNA-directed DNA polymerase activity"/>
    <property type="evidence" value="ECO:0007669"/>
    <property type="project" value="UniProtKB-KW"/>
</dbReference>
<dbReference type="Gene3D" id="3.20.20.140">
    <property type="entry name" value="Metal-dependent hydrolases"/>
    <property type="match status" value="1"/>
</dbReference>
<proteinExistence type="predicted"/>
<dbReference type="SMART" id="SM00278">
    <property type="entry name" value="HhH1"/>
    <property type="match status" value="3"/>
</dbReference>
<dbReference type="PIRSF" id="PIRSF005047">
    <property type="entry name" value="UCP005047_YshC"/>
    <property type="match status" value="1"/>
</dbReference>
<dbReference type="InterPro" id="IPR027421">
    <property type="entry name" value="DNA_pol_lamdba_lyase_dom_sf"/>
</dbReference>
<dbReference type="AlphaFoldDB" id="A0A6J4VIG6"/>
<keyword evidence="8" id="KW-0808">Transferase</keyword>
<name>A0A6J4VIG6_9BACT</name>
<dbReference type="Gene3D" id="1.10.150.110">
    <property type="entry name" value="DNA polymerase beta, N-terminal domain-like"/>
    <property type="match status" value="1"/>
</dbReference>
<evidence type="ECO:0000256" key="14">
    <source>
        <dbReference type="ARBA" id="ARBA00023053"/>
    </source>
</evidence>
<comment type="function">
    <text evidence="20">Repair polymerase that plays a key role in base-excision repair. During this process, the damaged base is excised by specific DNA glycosylases, the DNA backbone is nicked at the abasic site by an apurinic/apyrimidic (AP) endonuclease, and POLB removes 5'-deoxyribose-phosphate from the preincised AP site acting as a 5'-deoxyribose-phosphate lyase (5'-dRP lyase); through its DNA polymerase activity, it adds one nucleotide to the 3' end of the arising single-nucleotide gap. Conducts 'gap-filling' DNA synthesis in a stepwise distributive fashion rather than in a processive fashion as for other DNA polymerases. It is also able to cleave sugar-phosphate bonds 3' to an intact AP site, acting as an AP lyase.</text>
</comment>
<comment type="cofactor">
    <cofactor evidence="1">
        <name>Mg(2+)</name>
        <dbReference type="ChEBI" id="CHEBI:18420"/>
    </cofactor>
</comment>
<dbReference type="Pfam" id="PF14520">
    <property type="entry name" value="HHH_5"/>
    <property type="match status" value="1"/>
</dbReference>
<keyword evidence="10" id="KW-0235">DNA replication</keyword>
<protein>
    <recommendedName>
        <fullName evidence="5">DNA polymerase beta</fullName>
        <ecNumber evidence="3">2.7.7.7</ecNumber>
        <ecNumber evidence="4">4.2.99.18</ecNumber>
    </recommendedName>
    <alternativeName>
        <fullName evidence="16">5'-deoxyribose-phosphate lyase</fullName>
    </alternativeName>
    <alternativeName>
        <fullName evidence="17">AP lyase</fullName>
    </alternativeName>
</protein>
<dbReference type="CDD" id="cd00141">
    <property type="entry name" value="NT_POLXc"/>
    <property type="match status" value="1"/>
</dbReference>
<evidence type="ECO:0000256" key="5">
    <source>
        <dbReference type="ARBA" id="ARBA00020020"/>
    </source>
</evidence>
<feature type="domain" description="Helix-hairpin-helix DNA-binding motif class 1" evidence="22">
    <location>
        <begin position="57"/>
        <end position="76"/>
    </location>
</feature>
<dbReference type="InterPro" id="IPR022311">
    <property type="entry name" value="PolX-like"/>
</dbReference>
<feature type="domain" description="Polymerase/histidinol phosphatase N-terminal" evidence="23">
    <location>
        <begin position="344"/>
        <end position="423"/>
    </location>
</feature>
<keyword evidence="12" id="KW-0832">Ubl conjugation</keyword>
<keyword evidence="11" id="KW-0227">DNA damage</keyword>
<evidence type="ECO:0000259" key="24">
    <source>
        <dbReference type="SMART" id="SM00483"/>
    </source>
</evidence>
<organism evidence="25">
    <name type="scientific">uncultured Thermomicrobiales bacterium</name>
    <dbReference type="NCBI Taxonomy" id="1645740"/>
    <lineage>
        <taxon>Bacteria</taxon>
        <taxon>Pseudomonadati</taxon>
        <taxon>Thermomicrobiota</taxon>
        <taxon>Thermomicrobia</taxon>
        <taxon>Thermomicrobiales</taxon>
        <taxon>environmental samples</taxon>
    </lineage>
</organism>
<evidence type="ECO:0000259" key="23">
    <source>
        <dbReference type="SMART" id="SM00481"/>
    </source>
</evidence>
<dbReference type="SUPFAM" id="SSF47802">
    <property type="entry name" value="DNA polymerase beta, N-terminal domain-like"/>
    <property type="match status" value="1"/>
</dbReference>
<dbReference type="EC" id="4.2.99.18" evidence="4"/>
<evidence type="ECO:0000256" key="20">
    <source>
        <dbReference type="ARBA" id="ARBA00045548"/>
    </source>
</evidence>
<dbReference type="InterPro" id="IPR037160">
    <property type="entry name" value="DNA_Pol_thumb_sf"/>
</dbReference>
<dbReference type="EC" id="2.7.7.7" evidence="3"/>
<sequence length="582" mass="62584">MAEQGQIDNRGAAGAFRRLADLLEIRGESLYRVAAYRRAAESFDRLAEPITAVRARGELEDIPGVGTAIARKVEDLLDSGSFDLLREVEAEIPPGVAALLSVPDIGPKRARLLYRELGVESLEDLREALDQGRLDPIPGLGAGAARRIAEGLNSLQATDERLPLGVAHARGLALIARLRERAPGIRRIELAGSVRRHRETVGDLDIAAAADDPAAVVEAFATLPEVANIELRGPNRCRLVLVDGFPADLWVLPERHWGSLLFHLTGDKHHDIRVREMAVARGGRLSEYGFSAGGDLTPFAEEEDVYAFFGLQPIPPPMREDPAALDLAGRGALPEVLEVEHLRADLHLHTDWSDGKGTVREMALAARARGYSYIAVTDHSRGLAVANGLGPERLREQRAEIDAVNAELAPFRVLQGIELEVRGDGRLDLDDDTLAALDLVVAAVHSGLRQGRERVTERALAAIRHPLVDVLAHPTGRIVGGRAGGDFDLVALYAEAARTGTALEIDADPARLDLRDVHARAAVAAGCTLTVDSDAHVPGGLANASFGVGVAQRAWVPPDRVLNTLPLDALLGRLKRNRSLPS</sequence>
<keyword evidence="15" id="KW-0234">DNA repair</keyword>
<dbReference type="InterPro" id="IPR004013">
    <property type="entry name" value="PHP_dom"/>
</dbReference>